<evidence type="ECO:0000256" key="1">
    <source>
        <dbReference type="ARBA" id="ARBA00022722"/>
    </source>
</evidence>
<evidence type="ECO:0000256" key="6">
    <source>
        <dbReference type="ARBA" id="ARBA00023204"/>
    </source>
</evidence>
<name>A0A1G5XFJ8_9BACT</name>
<proteinExistence type="predicted"/>
<dbReference type="SUPFAM" id="SSF47781">
    <property type="entry name" value="RuvA domain 2-like"/>
    <property type="match status" value="1"/>
</dbReference>
<evidence type="ECO:0000313" key="8">
    <source>
        <dbReference type="EMBL" id="SDA69203.1"/>
    </source>
</evidence>
<accession>A0A1G5XFJ8</accession>
<dbReference type="InterPro" id="IPR006166">
    <property type="entry name" value="ERCC4_domain"/>
</dbReference>
<dbReference type="GO" id="GO:0000724">
    <property type="term" value="P:double-strand break repair via homologous recombination"/>
    <property type="evidence" value="ECO:0007669"/>
    <property type="project" value="TreeGrafter"/>
</dbReference>
<reference evidence="9" key="1">
    <citation type="submission" date="2016-10" db="EMBL/GenBank/DDBJ databases">
        <authorList>
            <person name="Varghese N."/>
            <person name="Submissions S."/>
        </authorList>
    </citation>
    <scope>NUCLEOTIDE SEQUENCE [LARGE SCALE GENOMIC DNA]</scope>
    <source>
        <strain evidence="9">DSM 22703</strain>
    </source>
</reference>
<dbReference type="Pfam" id="PF14520">
    <property type="entry name" value="HHH_5"/>
    <property type="match status" value="1"/>
</dbReference>
<dbReference type="STRING" id="279824.SAMN03080617_01740"/>
<dbReference type="AlphaFoldDB" id="A0A1G5XFJ8"/>
<keyword evidence="9" id="KW-1185">Reference proteome</keyword>
<dbReference type="SMART" id="SM00891">
    <property type="entry name" value="ERCC4"/>
    <property type="match status" value="1"/>
</dbReference>
<dbReference type="Gene3D" id="3.40.50.10130">
    <property type="match status" value="1"/>
</dbReference>
<dbReference type="GO" id="GO:0003684">
    <property type="term" value="F:damaged DNA binding"/>
    <property type="evidence" value="ECO:0007669"/>
    <property type="project" value="TreeGrafter"/>
</dbReference>
<dbReference type="OrthoDB" id="837865at2"/>
<dbReference type="GO" id="GO:1901255">
    <property type="term" value="P:nucleotide-excision repair involved in interstrand cross-link repair"/>
    <property type="evidence" value="ECO:0007669"/>
    <property type="project" value="TreeGrafter"/>
</dbReference>
<evidence type="ECO:0000256" key="4">
    <source>
        <dbReference type="ARBA" id="ARBA00022801"/>
    </source>
</evidence>
<keyword evidence="1" id="KW-0540">Nuclease</keyword>
<dbReference type="Pfam" id="PF02732">
    <property type="entry name" value="ERCC4"/>
    <property type="match status" value="1"/>
</dbReference>
<dbReference type="EMBL" id="FMXE01000010">
    <property type="protein sequence ID" value="SDA69203.1"/>
    <property type="molecule type" value="Genomic_DNA"/>
</dbReference>
<evidence type="ECO:0000256" key="2">
    <source>
        <dbReference type="ARBA" id="ARBA00022759"/>
    </source>
</evidence>
<evidence type="ECO:0000256" key="5">
    <source>
        <dbReference type="ARBA" id="ARBA00023125"/>
    </source>
</evidence>
<dbReference type="PANTHER" id="PTHR10150">
    <property type="entry name" value="DNA REPAIR ENDONUCLEASE XPF"/>
    <property type="match status" value="1"/>
</dbReference>
<evidence type="ECO:0000259" key="7">
    <source>
        <dbReference type="SMART" id="SM00891"/>
    </source>
</evidence>
<dbReference type="InterPro" id="IPR010994">
    <property type="entry name" value="RuvA_2-like"/>
</dbReference>
<keyword evidence="4" id="KW-0378">Hydrolase</keyword>
<keyword evidence="5" id="KW-0238">DNA-binding</keyword>
<dbReference type="InterPro" id="IPR011335">
    <property type="entry name" value="Restrct_endonuc-II-like"/>
</dbReference>
<sequence length="226" mass="25617">MPKILKSSSYFPLQVTIDDREPGVLEREFRELGNMIIHRKRLEVGDFLLDGDFLVERKSIPDFCVSVKDGRLFTQAGKLVNSRIPACLILEGKNREFRKTDFSPKAIQGIMLSISLAFKLPILRTKSTHESVEVMLQGYKQLTRDKLEDQRFYPRPFPSKLKRDPLLAQKLHILEGFPGIGVDKAERLLTKFGSLQAIFSASSDVLLETPGIGKKTAEGMLEILKK</sequence>
<evidence type="ECO:0000256" key="3">
    <source>
        <dbReference type="ARBA" id="ARBA00022763"/>
    </source>
</evidence>
<dbReference type="Gene3D" id="1.10.150.20">
    <property type="entry name" value="5' to 3' exonuclease, C-terminal subdomain"/>
    <property type="match status" value="1"/>
</dbReference>
<protein>
    <submittedName>
        <fullName evidence="8">ERCC4-type nuclease</fullName>
    </submittedName>
</protein>
<keyword evidence="6" id="KW-0234">DNA repair</keyword>
<gene>
    <name evidence="8" type="ORF">SAMN03080617_01740</name>
</gene>
<feature type="domain" description="ERCC4" evidence="7">
    <location>
        <begin position="14"/>
        <end position="94"/>
    </location>
</feature>
<dbReference type="Proteomes" id="UP000198756">
    <property type="component" value="Unassembled WGS sequence"/>
</dbReference>
<organism evidence="8 9">
    <name type="scientific">Algoriphagus alkaliphilus</name>
    <dbReference type="NCBI Taxonomy" id="279824"/>
    <lineage>
        <taxon>Bacteria</taxon>
        <taxon>Pseudomonadati</taxon>
        <taxon>Bacteroidota</taxon>
        <taxon>Cytophagia</taxon>
        <taxon>Cytophagales</taxon>
        <taxon>Cyclobacteriaceae</taxon>
        <taxon>Algoriphagus</taxon>
    </lineage>
</organism>
<keyword evidence="2" id="KW-0255">Endonuclease</keyword>
<dbReference type="PANTHER" id="PTHR10150:SF0">
    <property type="entry name" value="DNA REPAIR ENDONUCLEASE XPF"/>
    <property type="match status" value="1"/>
</dbReference>
<evidence type="ECO:0000313" key="9">
    <source>
        <dbReference type="Proteomes" id="UP000198756"/>
    </source>
</evidence>
<keyword evidence="3" id="KW-0227">DNA damage</keyword>
<dbReference type="GO" id="GO:0000014">
    <property type="term" value="F:single-stranded DNA endodeoxyribonuclease activity"/>
    <property type="evidence" value="ECO:0007669"/>
    <property type="project" value="TreeGrafter"/>
</dbReference>
<dbReference type="SUPFAM" id="SSF52980">
    <property type="entry name" value="Restriction endonuclease-like"/>
    <property type="match status" value="1"/>
</dbReference>
<dbReference type="GO" id="GO:0003697">
    <property type="term" value="F:single-stranded DNA binding"/>
    <property type="evidence" value="ECO:0007669"/>
    <property type="project" value="TreeGrafter"/>
</dbReference>
<dbReference type="RefSeq" id="WP_092729561.1">
    <property type="nucleotide sequence ID" value="NZ_FMXE01000010.1"/>
</dbReference>